<accession>A0A1C3K5D1</accession>
<dbReference type="PRINTS" id="PR00344">
    <property type="entry name" value="BCTRLSENSOR"/>
</dbReference>
<dbReference type="SMART" id="SM00388">
    <property type="entry name" value="HisKA"/>
    <property type="match status" value="1"/>
</dbReference>
<dbReference type="STRING" id="1851544.ODI_03341"/>
<evidence type="ECO:0000256" key="9">
    <source>
        <dbReference type="ARBA" id="ARBA00023136"/>
    </source>
</evidence>
<evidence type="ECO:0000256" key="7">
    <source>
        <dbReference type="ARBA" id="ARBA00022777"/>
    </source>
</evidence>
<keyword evidence="9 10" id="KW-0472">Membrane</keyword>
<keyword evidence="8 10" id="KW-1133">Transmembrane helix</keyword>
<dbReference type="GO" id="GO:0005886">
    <property type="term" value="C:plasma membrane"/>
    <property type="evidence" value="ECO:0007669"/>
    <property type="project" value="TreeGrafter"/>
</dbReference>
<sequence>MATAAAPIAMRPPGPSIRRRLLLPLVMLFMVGMAALYWGVRGYANQAANTSFDYLLRASALSLSDSLQLVRGQWQMDMPYAALALLSQAPRDRVFYRVTDIHGKRITGYADLPAPPSRPRLDGDMQVYDAPYRGEMVRFMALRRQVAGPEASAGAIVEVGQTRQARDALAEDILWRATVLLILFTAAVLALVWWGVYRSLRPVARIERELATRDASELQAIATPVPVELEQLVRTLDGFMARLSTNLDTLRLFIAEAAHQLRTPLAALRAQVQVALDEDDPAEQRRSLQAVLRNAERLSRLVNQLLSDASVNHRSSLQRYEAVDLLAILRQALHESVPQADPQPDVSLQAPAASDGPPMLQGDALMLREAFKNLIDNALRHGRRHGDGAAPCVRVSLLRDGAQWCVTISDDGPGIPAAQAHTIFERFVRGPQARSEGAGLGLAIVQRVVRSHGGSIDLSNRPGGGLDVCVRLPGGLTT</sequence>
<evidence type="ECO:0000256" key="3">
    <source>
        <dbReference type="ARBA" id="ARBA00012438"/>
    </source>
</evidence>
<dbReference type="RefSeq" id="WP_067756974.1">
    <property type="nucleotide sequence ID" value="NZ_LT907988.1"/>
</dbReference>
<feature type="transmembrane region" description="Helical" evidence="10">
    <location>
        <begin position="21"/>
        <end position="40"/>
    </location>
</feature>
<gene>
    <name evidence="12" type="ORF">ODI_03341</name>
    <name evidence="13" type="ORF">ODI_R3357</name>
</gene>
<dbReference type="EC" id="2.7.13.3" evidence="3"/>
<dbReference type="InterPro" id="IPR050428">
    <property type="entry name" value="TCS_sensor_his_kinase"/>
</dbReference>
<dbReference type="InterPro" id="IPR036890">
    <property type="entry name" value="HATPase_C_sf"/>
</dbReference>
<feature type="transmembrane region" description="Helical" evidence="10">
    <location>
        <begin position="173"/>
        <end position="196"/>
    </location>
</feature>
<dbReference type="InterPro" id="IPR003661">
    <property type="entry name" value="HisK_dim/P_dom"/>
</dbReference>
<dbReference type="CDD" id="cd00082">
    <property type="entry name" value="HisKA"/>
    <property type="match status" value="1"/>
</dbReference>
<dbReference type="PROSITE" id="PS50109">
    <property type="entry name" value="HIS_KIN"/>
    <property type="match status" value="1"/>
</dbReference>
<comment type="subcellular location">
    <subcellularLocation>
        <location evidence="2">Membrane</location>
    </subcellularLocation>
</comment>
<evidence type="ECO:0000256" key="5">
    <source>
        <dbReference type="ARBA" id="ARBA00022679"/>
    </source>
</evidence>
<dbReference type="PANTHER" id="PTHR45436">
    <property type="entry name" value="SENSOR HISTIDINE KINASE YKOH"/>
    <property type="match status" value="1"/>
</dbReference>
<keyword evidence="7" id="KW-0418">Kinase</keyword>
<evidence type="ECO:0000256" key="4">
    <source>
        <dbReference type="ARBA" id="ARBA00022553"/>
    </source>
</evidence>
<evidence type="ECO:0000256" key="8">
    <source>
        <dbReference type="ARBA" id="ARBA00022989"/>
    </source>
</evidence>
<dbReference type="InterPro" id="IPR013727">
    <property type="entry name" value="2CSK_N"/>
</dbReference>
<keyword evidence="14" id="KW-1185">Reference proteome</keyword>
<evidence type="ECO:0000313" key="12">
    <source>
        <dbReference type="EMBL" id="SBT26693.1"/>
    </source>
</evidence>
<evidence type="ECO:0000313" key="13">
    <source>
        <dbReference type="EMBL" id="SOE51324.1"/>
    </source>
</evidence>
<name>A0A1C3K5D1_9BURK</name>
<reference evidence="12 14" key="1">
    <citation type="submission" date="2016-06" db="EMBL/GenBank/DDBJ databases">
        <authorList>
            <person name="Kjaerup R.B."/>
            <person name="Dalgaard T.S."/>
            <person name="Juul-Madsen H.R."/>
        </authorList>
    </citation>
    <scope>NUCLEOTIDE SEQUENCE [LARGE SCALE GENOMIC DNA]</scope>
    <source>
        <strain evidence="12">Orrdi1</strain>
    </source>
</reference>
<dbReference type="SMART" id="SM00387">
    <property type="entry name" value="HATPase_c"/>
    <property type="match status" value="1"/>
</dbReference>
<dbReference type="GO" id="GO:0000155">
    <property type="term" value="F:phosphorelay sensor kinase activity"/>
    <property type="evidence" value="ECO:0007669"/>
    <property type="project" value="InterPro"/>
</dbReference>
<comment type="catalytic activity">
    <reaction evidence="1">
        <text>ATP + protein L-histidine = ADP + protein N-phospho-L-histidine.</text>
        <dbReference type="EC" id="2.7.13.3"/>
    </reaction>
</comment>
<dbReference type="Pfam" id="PF08521">
    <property type="entry name" value="2CSK_N"/>
    <property type="match status" value="1"/>
</dbReference>
<evidence type="ECO:0000256" key="6">
    <source>
        <dbReference type="ARBA" id="ARBA00022692"/>
    </source>
</evidence>
<dbReference type="InterPro" id="IPR005467">
    <property type="entry name" value="His_kinase_dom"/>
</dbReference>
<evidence type="ECO:0000256" key="10">
    <source>
        <dbReference type="SAM" id="Phobius"/>
    </source>
</evidence>
<dbReference type="SUPFAM" id="SSF55874">
    <property type="entry name" value="ATPase domain of HSP90 chaperone/DNA topoisomerase II/histidine kinase"/>
    <property type="match status" value="1"/>
</dbReference>
<dbReference type="InterPro" id="IPR036097">
    <property type="entry name" value="HisK_dim/P_sf"/>
</dbReference>
<dbReference type="InterPro" id="IPR003594">
    <property type="entry name" value="HATPase_dom"/>
</dbReference>
<evidence type="ECO:0000256" key="2">
    <source>
        <dbReference type="ARBA" id="ARBA00004370"/>
    </source>
</evidence>
<dbReference type="Pfam" id="PF00512">
    <property type="entry name" value="HisKA"/>
    <property type="match status" value="1"/>
</dbReference>
<dbReference type="AlphaFoldDB" id="A0A1C3K5D1"/>
<keyword evidence="6 10" id="KW-0812">Transmembrane</keyword>
<dbReference type="SUPFAM" id="SSF47384">
    <property type="entry name" value="Homodimeric domain of signal transducing histidine kinase"/>
    <property type="match status" value="1"/>
</dbReference>
<organism evidence="12 14">
    <name type="scientific">Orrella dioscoreae</name>
    <dbReference type="NCBI Taxonomy" id="1851544"/>
    <lineage>
        <taxon>Bacteria</taxon>
        <taxon>Pseudomonadati</taxon>
        <taxon>Pseudomonadota</taxon>
        <taxon>Betaproteobacteria</taxon>
        <taxon>Burkholderiales</taxon>
        <taxon>Alcaligenaceae</taxon>
        <taxon>Orrella</taxon>
    </lineage>
</organism>
<dbReference type="Gene3D" id="3.30.565.10">
    <property type="entry name" value="Histidine kinase-like ATPase, C-terminal domain"/>
    <property type="match status" value="1"/>
</dbReference>
<proteinExistence type="predicted"/>
<feature type="domain" description="Histidine kinase" evidence="11">
    <location>
        <begin position="256"/>
        <end position="476"/>
    </location>
</feature>
<dbReference type="PANTHER" id="PTHR45436:SF1">
    <property type="entry name" value="SENSOR PROTEIN QSEC"/>
    <property type="match status" value="1"/>
</dbReference>
<evidence type="ECO:0000259" key="11">
    <source>
        <dbReference type="PROSITE" id="PS50109"/>
    </source>
</evidence>
<dbReference type="Pfam" id="PF02518">
    <property type="entry name" value="HATPase_c"/>
    <property type="match status" value="1"/>
</dbReference>
<reference evidence="13 14" key="2">
    <citation type="submission" date="2017-08" db="EMBL/GenBank/DDBJ databases">
        <authorList>
            <person name="de Groot N.N."/>
        </authorList>
    </citation>
    <scope>NUCLEOTIDE SEQUENCE [LARGE SCALE GENOMIC DNA]</scope>
    <source>
        <strain evidence="13">Orrdi1</strain>
    </source>
</reference>
<protein>
    <recommendedName>
        <fullName evidence="3">histidine kinase</fullName>
        <ecNumber evidence="3">2.7.13.3</ecNumber>
    </recommendedName>
</protein>
<dbReference type="Proteomes" id="UP000078558">
    <property type="component" value="Chromosome I"/>
</dbReference>
<dbReference type="Gene3D" id="1.10.287.130">
    <property type="match status" value="1"/>
</dbReference>
<dbReference type="KEGG" id="odi:ODI_R3357"/>
<dbReference type="EMBL" id="FLRC01000039">
    <property type="protein sequence ID" value="SBT26693.1"/>
    <property type="molecule type" value="Genomic_DNA"/>
</dbReference>
<keyword evidence="4" id="KW-0597">Phosphoprotein</keyword>
<dbReference type="InterPro" id="IPR004358">
    <property type="entry name" value="Sig_transdc_His_kin-like_C"/>
</dbReference>
<evidence type="ECO:0000256" key="1">
    <source>
        <dbReference type="ARBA" id="ARBA00000085"/>
    </source>
</evidence>
<dbReference type="EMBL" id="LT907988">
    <property type="protein sequence ID" value="SOE51324.1"/>
    <property type="molecule type" value="Genomic_DNA"/>
</dbReference>
<evidence type="ECO:0000313" key="14">
    <source>
        <dbReference type="Proteomes" id="UP000078558"/>
    </source>
</evidence>
<dbReference type="CDD" id="cd00075">
    <property type="entry name" value="HATPase"/>
    <property type="match status" value="1"/>
</dbReference>
<keyword evidence="5" id="KW-0808">Transferase</keyword>